<dbReference type="RefSeq" id="WP_418157766.1">
    <property type="nucleotide sequence ID" value="NZ_JBBLZC010000001.1"/>
</dbReference>
<evidence type="ECO:0000256" key="5">
    <source>
        <dbReference type="ARBA" id="ARBA00022679"/>
    </source>
</evidence>
<comment type="caution">
    <text evidence="8">The sequence shown here is derived from an EMBL/GenBank/DDBJ whole genome shotgun (WGS) entry which is preliminary data.</text>
</comment>
<comment type="catalytic activity">
    <reaction evidence="6 7">
        <text>(2S)-2-hydroxy-3-oxobutyl phosphate + 5-amino-6-(D-ribitylamino)uracil = 6,7-dimethyl-8-(1-D-ribityl)lumazine + phosphate + 2 H2O + H(+)</text>
        <dbReference type="Rhea" id="RHEA:26152"/>
        <dbReference type="ChEBI" id="CHEBI:15377"/>
        <dbReference type="ChEBI" id="CHEBI:15378"/>
        <dbReference type="ChEBI" id="CHEBI:15934"/>
        <dbReference type="ChEBI" id="CHEBI:43474"/>
        <dbReference type="ChEBI" id="CHEBI:58201"/>
        <dbReference type="ChEBI" id="CHEBI:58830"/>
        <dbReference type="EC" id="2.5.1.78"/>
    </reaction>
</comment>
<feature type="binding site" evidence="7">
    <location>
        <begin position="85"/>
        <end position="86"/>
    </location>
    <ligand>
        <name>(2S)-2-hydroxy-3-oxobutyl phosphate</name>
        <dbReference type="ChEBI" id="CHEBI:58830"/>
    </ligand>
</feature>
<evidence type="ECO:0000256" key="1">
    <source>
        <dbReference type="ARBA" id="ARBA00004917"/>
    </source>
</evidence>
<feature type="binding site" evidence="7">
    <location>
        <position position="25"/>
    </location>
    <ligand>
        <name>5-amino-6-(D-ribitylamino)uracil</name>
        <dbReference type="ChEBI" id="CHEBI:15934"/>
    </ligand>
</feature>
<dbReference type="InterPro" id="IPR036467">
    <property type="entry name" value="LS/RS_sf"/>
</dbReference>
<dbReference type="GO" id="GO:0000906">
    <property type="term" value="F:6,7-dimethyl-8-ribityllumazine synthase activity"/>
    <property type="evidence" value="ECO:0007669"/>
    <property type="project" value="UniProtKB-EC"/>
</dbReference>
<name>A0ABU8XLK6_9PROT</name>
<organism evidence="8 9">
    <name type="scientific">Benzoatithermus flavus</name>
    <dbReference type="NCBI Taxonomy" id="3108223"/>
    <lineage>
        <taxon>Bacteria</taxon>
        <taxon>Pseudomonadati</taxon>
        <taxon>Pseudomonadota</taxon>
        <taxon>Alphaproteobacteria</taxon>
        <taxon>Geminicoccales</taxon>
        <taxon>Geminicoccaceae</taxon>
        <taxon>Benzoatithermus</taxon>
    </lineage>
</organism>
<keyword evidence="4 7" id="KW-0686">Riboflavin biosynthesis</keyword>
<sequence>MAGAGAAAEVPHLPGARVLIVEARFYGRINDFLLEGAKAVLAKAGAEVTHIVVPGALEVPPAIAMAHATGRFDAYVALGCVIRGETTHYDLVAGESCRGIMDLGVRERIAIGNGILTVENEAQALVRADPHHQDKGGGAALAALSLLLWQRRLTEGRG</sequence>
<comment type="similarity">
    <text evidence="2 7">Belongs to the DMRL synthase family.</text>
</comment>
<evidence type="ECO:0000313" key="8">
    <source>
        <dbReference type="EMBL" id="MEK0081926.1"/>
    </source>
</evidence>
<comment type="pathway">
    <text evidence="1 7">Cofactor biosynthesis; riboflavin biosynthesis; riboflavin from 2-hydroxy-3-oxobutyl phosphate and 5-amino-6-(D-ribitylamino)uracil: step 1/2.</text>
</comment>
<keyword evidence="5 7" id="KW-0808">Transferase</keyword>
<feature type="binding site" evidence="7">
    <location>
        <position position="127"/>
    </location>
    <ligand>
        <name>(2S)-2-hydroxy-3-oxobutyl phosphate</name>
        <dbReference type="ChEBI" id="CHEBI:58830"/>
    </ligand>
</feature>
<feature type="binding site" evidence="7">
    <location>
        <begin position="56"/>
        <end position="58"/>
    </location>
    <ligand>
        <name>5-amino-6-(D-ribitylamino)uracil</name>
        <dbReference type="ChEBI" id="CHEBI:15934"/>
    </ligand>
</feature>
<feature type="active site" description="Proton donor" evidence="7">
    <location>
        <position position="88"/>
    </location>
</feature>
<protein>
    <recommendedName>
        <fullName evidence="3 7">6,7-dimethyl-8-ribityllumazine synthase</fullName>
        <shortName evidence="7">DMRL synthase</shortName>
        <shortName evidence="7">LS</shortName>
        <shortName evidence="7">Lumazine synthase</shortName>
        <ecNumber evidence="3 7">2.5.1.78</ecNumber>
    </recommendedName>
</protein>
<dbReference type="SUPFAM" id="SSF52121">
    <property type="entry name" value="Lumazine synthase"/>
    <property type="match status" value="1"/>
</dbReference>
<dbReference type="EMBL" id="JBBLZC010000001">
    <property type="protein sequence ID" value="MEK0081926.1"/>
    <property type="molecule type" value="Genomic_DNA"/>
</dbReference>
<gene>
    <name evidence="7 8" type="primary">ribH</name>
    <name evidence="8" type="ORF">U1T56_02090</name>
</gene>
<dbReference type="Pfam" id="PF00885">
    <property type="entry name" value="DMRL_synthase"/>
    <property type="match status" value="1"/>
</dbReference>
<evidence type="ECO:0000256" key="4">
    <source>
        <dbReference type="ARBA" id="ARBA00022619"/>
    </source>
</evidence>
<dbReference type="InterPro" id="IPR034964">
    <property type="entry name" value="LS"/>
</dbReference>
<dbReference type="HAMAP" id="MF_00178">
    <property type="entry name" value="Lumazine_synth"/>
    <property type="match status" value="1"/>
</dbReference>
<evidence type="ECO:0000256" key="6">
    <source>
        <dbReference type="ARBA" id="ARBA00048785"/>
    </source>
</evidence>
<comment type="function">
    <text evidence="7">Catalyzes the formation of 6,7-dimethyl-8-ribityllumazine by condensation of 5-amino-6-(D-ribitylamino)uracil with 3,4-dihydroxy-2-butanone 4-phosphate. This is the penultimate step in the biosynthesis of riboflavin.</text>
</comment>
<evidence type="ECO:0000256" key="3">
    <source>
        <dbReference type="ARBA" id="ARBA00012664"/>
    </source>
</evidence>
<dbReference type="PANTHER" id="PTHR21058">
    <property type="entry name" value="6,7-DIMETHYL-8-RIBITYLLUMAZINE SYNTHASE DMRL SYNTHASE LUMAZINE SYNTHASE"/>
    <property type="match status" value="1"/>
</dbReference>
<evidence type="ECO:0000256" key="2">
    <source>
        <dbReference type="ARBA" id="ARBA00007424"/>
    </source>
</evidence>
<dbReference type="EC" id="2.5.1.78" evidence="3 7"/>
<dbReference type="CDD" id="cd09209">
    <property type="entry name" value="Lumazine_synthase-I"/>
    <property type="match status" value="1"/>
</dbReference>
<evidence type="ECO:0000256" key="7">
    <source>
        <dbReference type="HAMAP-Rule" id="MF_00178"/>
    </source>
</evidence>
<keyword evidence="9" id="KW-1185">Reference proteome</keyword>
<dbReference type="PANTHER" id="PTHR21058:SF0">
    <property type="entry name" value="6,7-DIMETHYL-8-RIBITYLLUMAZINE SYNTHASE"/>
    <property type="match status" value="1"/>
</dbReference>
<accession>A0ABU8XLK6</accession>
<proteinExistence type="inferred from homology"/>
<dbReference type="Proteomes" id="UP001375743">
    <property type="component" value="Unassembled WGS sequence"/>
</dbReference>
<evidence type="ECO:0000313" key="9">
    <source>
        <dbReference type="Proteomes" id="UP001375743"/>
    </source>
</evidence>
<feature type="binding site" evidence="7">
    <location>
        <begin position="80"/>
        <end position="82"/>
    </location>
    <ligand>
        <name>5-amino-6-(D-ribitylamino)uracil</name>
        <dbReference type="ChEBI" id="CHEBI:15934"/>
    </ligand>
</feature>
<reference evidence="8 9" key="1">
    <citation type="submission" date="2024-01" db="EMBL/GenBank/DDBJ databases">
        <title>Multi-omics insights into the function and evolution of sodium benzoate biodegradation pathways in Benzoatithermus flavus gen. nov., sp. nov. from hot spring.</title>
        <authorList>
            <person name="Hu C.-J."/>
            <person name="Li W.-J."/>
        </authorList>
    </citation>
    <scope>NUCLEOTIDE SEQUENCE [LARGE SCALE GENOMIC DNA]</scope>
    <source>
        <strain evidence="8 9">SYSU G07066</strain>
    </source>
</reference>
<dbReference type="Gene3D" id="3.40.50.960">
    <property type="entry name" value="Lumazine/riboflavin synthase"/>
    <property type="match status" value="1"/>
</dbReference>
<dbReference type="NCBIfam" id="TIGR00114">
    <property type="entry name" value="lumazine-synth"/>
    <property type="match status" value="1"/>
</dbReference>
<dbReference type="InterPro" id="IPR002180">
    <property type="entry name" value="LS/RS"/>
</dbReference>
<feature type="binding site" evidence="7">
    <location>
        <position position="113"/>
    </location>
    <ligand>
        <name>5-amino-6-(D-ribitylamino)uracil</name>
        <dbReference type="ChEBI" id="CHEBI:15934"/>
    </ligand>
</feature>